<evidence type="ECO:0000313" key="1">
    <source>
        <dbReference type="EMBL" id="RAH75020.1"/>
    </source>
</evidence>
<evidence type="ECO:0000313" key="2">
    <source>
        <dbReference type="Proteomes" id="UP000249661"/>
    </source>
</evidence>
<organism evidence="1 2">
    <name type="scientific">Aspergillus aculeatinus CBS 121060</name>
    <dbReference type="NCBI Taxonomy" id="1448322"/>
    <lineage>
        <taxon>Eukaryota</taxon>
        <taxon>Fungi</taxon>
        <taxon>Dikarya</taxon>
        <taxon>Ascomycota</taxon>
        <taxon>Pezizomycotina</taxon>
        <taxon>Eurotiomycetes</taxon>
        <taxon>Eurotiomycetidae</taxon>
        <taxon>Eurotiales</taxon>
        <taxon>Aspergillaceae</taxon>
        <taxon>Aspergillus</taxon>
        <taxon>Aspergillus subgen. Circumdati</taxon>
    </lineage>
</organism>
<dbReference type="EMBL" id="KZ824934">
    <property type="protein sequence ID" value="RAH75020.1"/>
    <property type="molecule type" value="Genomic_DNA"/>
</dbReference>
<dbReference type="Proteomes" id="UP000249661">
    <property type="component" value="Unassembled WGS sequence"/>
</dbReference>
<sequence>MALLTWYFWLADLPRCRSHHASQLTPRFSSHGRSGVENIIRMTTRDEGRAEETIAAWPTYADMASTRVFI</sequence>
<gene>
    <name evidence="1" type="ORF">BO66DRAFT_71357</name>
</gene>
<reference evidence="1" key="1">
    <citation type="submission" date="2018-02" db="EMBL/GenBank/DDBJ databases">
        <title>The genomes of Aspergillus section Nigri reveals drivers in fungal speciation.</title>
        <authorList>
            <consortium name="DOE Joint Genome Institute"/>
            <person name="Vesth T.C."/>
            <person name="Nybo J."/>
            <person name="Theobald S."/>
            <person name="Brandl J."/>
            <person name="Frisvad J.C."/>
            <person name="Nielsen K.F."/>
            <person name="Lyhne E.K."/>
            <person name="Kogle M.E."/>
            <person name="Kuo A."/>
            <person name="Riley R."/>
            <person name="Clum A."/>
            <person name="Nolan M."/>
            <person name="Lipzen A."/>
            <person name="Salamov A."/>
            <person name="Henrissat B."/>
            <person name="Wiebenga A."/>
            <person name="De vries R.P."/>
            <person name="Grigoriev I.V."/>
            <person name="Mortensen U.H."/>
            <person name="Andersen M.R."/>
            <person name="Baker S.E."/>
        </authorList>
    </citation>
    <scope>NUCLEOTIDE SEQUENCE</scope>
    <source>
        <strain evidence="1">CBS 121060</strain>
    </source>
</reference>
<accession>A0ACD1HN33</accession>
<proteinExistence type="predicted"/>
<name>A0ACD1HN33_9EURO</name>
<keyword evidence="2" id="KW-1185">Reference proteome</keyword>
<protein>
    <submittedName>
        <fullName evidence="1">Uncharacterized protein</fullName>
    </submittedName>
</protein>